<dbReference type="Proteomes" id="UP001146067">
    <property type="component" value="Unassembled WGS sequence"/>
</dbReference>
<dbReference type="RefSeq" id="WP_270112604.1">
    <property type="nucleotide sequence ID" value="NZ_JAPZVP010000024.1"/>
</dbReference>
<keyword evidence="1" id="KW-0813">Transport</keyword>
<dbReference type="Gene3D" id="3.40.50.300">
    <property type="entry name" value="P-loop containing nucleotide triphosphate hydrolases"/>
    <property type="match status" value="1"/>
</dbReference>
<dbReference type="CDD" id="cd03214">
    <property type="entry name" value="ABC_Iron-Siderophores_B12_Hemin"/>
    <property type="match status" value="1"/>
</dbReference>
<evidence type="ECO:0000313" key="7">
    <source>
        <dbReference type="Proteomes" id="UP001146067"/>
    </source>
</evidence>
<reference evidence="6" key="1">
    <citation type="submission" date="2022-12" db="EMBL/GenBank/DDBJ databases">
        <title>Gycomyces niveus sp.nov.,a novel actinomycete isolated from soil in Shouguan.</title>
        <authorList>
            <person name="Yang X."/>
        </authorList>
    </citation>
    <scope>NUCLEOTIDE SEQUENCE</scope>
    <source>
        <strain evidence="6">NEAU-A15</strain>
    </source>
</reference>
<accession>A0A9X3SVI1</accession>
<dbReference type="EMBL" id="JAPZVP010000024">
    <property type="protein sequence ID" value="MDA1362518.1"/>
    <property type="molecule type" value="Genomic_DNA"/>
</dbReference>
<protein>
    <submittedName>
        <fullName evidence="6">ABC transporter ATP-binding protein</fullName>
    </submittedName>
</protein>
<dbReference type="PANTHER" id="PTHR42794:SF1">
    <property type="entry name" value="HEMIN IMPORT ATP-BINDING PROTEIN HMUV"/>
    <property type="match status" value="1"/>
</dbReference>
<dbReference type="GO" id="GO:0016887">
    <property type="term" value="F:ATP hydrolysis activity"/>
    <property type="evidence" value="ECO:0007669"/>
    <property type="project" value="InterPro"/>
</dbReference>
<dbReference type="InterPro" id="IPR003439">
    <property type="entry name" value="ABC_transporter-like_ATP-bd"/>
</dbReference>
<evidence type="ECO:0000256" key="4">
    <source>
        <dbReference type="ARBA" id="ARBA00022967"/>
    </source>
</evidence>
<dbReference type="PANTHER" id="PTHR42794">
    <property type="entry name" value="HEMIN IMPORT ATP-BINDING PROTEIN HMUV"/>
    <property type="match status" value="1"/>
</dbReference>
<keyword evidence="4" id="KW-1278">Translocase</keyword>
<dbReference type="InterPro" id="IPR003593">
    <property type="entry name" value="AAA+_ATPase"/>
</dbReference>
<proteinExistence type="predicted"/>
<organism evidence="6 7">
    <name type="scientific">Glycomyces luteolus</name>
    <dbReference type="NCBI Taxonomy" id="2670330"/>
    <lineage>
        <taxon>Bacteria</taxon>
        <taxon>Bacillati</taxon>
        <taxon>Actinomycetota</taxon>
        <taxon>Actinomycetes</taxon>
        <taxon>Glycomycetales</taxon>
        <taxon>Glycomycetaceae</taxon>
        <taxon>Glycomyces</taxon>
    </lineage>
</organism>
<feature type="domain" description="ABC transporter" evidence="5">
    <location>
        <begin position="3"/>
        <end position="233"/>
    </location>
</feature>
<comment type="caution">
    <text evidence="6">The sequence shown here is derived from an EMBL/GenBank/DDBJ whole genome shotgun (WGS) entry which is preliminary data.</text>
</comment>
<dbReference type="GO" id="GO:0005524">
    <property type="term" value="F:ATP binding"/>
    <property type="evidence" value="ECO:0007669"/>
    <property type="project" value="UniProtKB-KW"/>
</dbReference>
<dbReference type="FunFam" id="3.40.50.300:FF:000134">
    <property type="entry name" value="Iron-enterobactin ABC transporter ATP-binding protein"/>
    <property type="match status" value="1"/>
</dbReference>
<evidence type="ECO:0000256" key="2">
    <source>
        <dbReference type="ARBA" id="ARBA00022741"/>
    </source>
</evidence>
<dbReference type="PROSITE" id="PS50893">
    <property type="entry name" value="ABC_TRANSPORTER_2"/>
    <property type="match status" value="1"/>
</dbReference>
<evidence type="ECO:0000259" key="5">
    <source>
        <dbReference type="PROSITE" id="PS50893"/>
    </source>
</evidence>
<gene>
    <name evidence="6" type="ORF">O1R50_23045</name>
</gene>
<sequence>MRVVIRDVTVAFGRTEVLREVDLDVPDGSMTAIVGPNGSGKSTLLRVIYGGLRPDRGTVHIGDTDVLAASPRRVAALRGVVPQQQPAAGGLRVADVVATARQHRWYERETAADVDAIGSAMKRCGAAHLLHRRFDSLSGGERQRVLLARALAQGAPVLLLDEPTNHLDPGAQLELLAIVRSLETTRIIVLHDLDHALTHADQVTVLHEGRVLASGEPEQALSPGTVRAAFGLHSAIAPHPLTGRPHLTCALPE</sequence>
<dbReference type="SMART" id="SM00382">
    <property type="entry name" value="AAA"/>
    <property type="match status" value="1"/>
</dbReference>
<evidence type="ECO:0000256" key="1">
    <source>
        <dbReference type="ARBA" id="ARBA00022448"/>
    </source>
</evidence>
<dbReference type="Pfam" id="PF00005">
    <property type="entry name" value="ABC_tran"/>
    <property type="match status" value="1"/>
</dbReference>
<keyword evidence="3 6" id="KW-0067">ATP-binding</keyword>
<dbReference type="AlphaFoldDB" id="A0A9X3SVI1"/>
<keyword evidence="7" id="KW-1185">Reference proteome</keyword>
<dbReference type="InterPro" id="IPR017871">
    <property type="entry name" value="ABC_transporter-like_CS"/>
</dbReference>
<name>A0A9X3SVI1_9ACTN</name>
<dbReference type="InterPro" id="IPR027417">
    <property type="entry name" value="P-loop_NTPase"/>
</dbReference>
<dbReference type="PROSITE" id="PS00211">
    <property type="entry name" value="ABC_TRANSPORTER_1"/>
    <property type="match status" value="1"/>
</dbReference>
<evidence type="ECO:0000313" key="6">
    <source>
        <dbReference type="EMBL" id="MDA1362518.1"/>
    </source>
</evidence>
<dbReference type="SUPFAM" id="SSF52540">
    <property type="entry name" value="P-loop containing nucleoside triphosphate hydrolases"/>
    <property type="match status" value="1"/>
</dbReference>
<evidence type="ECO:0000256" key="3">
    <source>
        <dbReference type="ARBA" id="ARBA00022840"/>
    </source>
</evidence>
<keyword evidence="2" id="KW-0547">Nucleotide-binding</keyword>